<protein>
    <submittedName>
        <fullName evidence="1">Uncharacterized protein</fullName>
    </submittedName>
</protein>
<organism evidence="1">
    <name type="scientific">marine sediment metagenome</name>
    <dbReference type="NCBI Taxonomy" id="412755"/>
    <lineage>
        <taxon>unclassified sequences</taxon>
        <taxon>metagenomes</taxon>
        <taxon>ecological metagenomes</taxon>
    </lineage>
</organism>
<comment type="caution">
    <text evidence="1">The sequence shown here is derived from an EMBL/GenBank/DDBJ whole genome shotgun (WGS) entry which is preliminary data.</text>
</comment>
<dbReference type="AlphaFoldDB" id="A0A0F9FTY4"/>
<accession>A0A0F9FTY4</accession>
<proteinExistence type="predicted"/>
<gene>
    <name evidence="1" type="ORF">LCGC14_2201730</name>
</gene>
<dbReference type="EMBL" id="LAZR01029028">
    <property type="protein sequence ID" value="KKL60795.1"/>
    <property type="molecule type" value="Genomic_DNA"/>
</dbReference>
<sequence>MPSPAKQAAAFATFERIQNETTSQTLTGSTAKSILHRLIISNTSTADGTLTILDGASITLIVLQIPKFASAVISPIQLDFNIRVVNDIRLNPSVAGIDCLAIYSI</sequence>
<reference evidence="1" key="1">
    <citation type="journal article" date="2015" name="Nature">
        <title>Complex archaea that bridge the gap between prokaryotes and eukaryotes.</title>
        <authorList>
            <person name="Spang A."/>
            <person name="Saw J.H."/>
            <person name="Jorgensen S.L."/>
            <person name="Zaremba-Niedzwiedzka K."/>
            <person name="Martijn J."/>
            <person name="Lind A.E."/>
            <person name="van Eijk R."/>
            <person name="Schleper C."/>
            <person name="Guy L."/>
            <person name="Ettema T.J."/>
        </authorList>
    </citation>
    <scope>NUCLEOTIDE SEQUENCE</scope>
</reference>
<evidence type="ECO:0000313" key="1">
    <source>
        <dbReference type="EMBL" id="KKL60795.1"/>
    </source>
</evidence>
<name>A0A0F9FTY4_9ZZZZ</name>